<accession>A0AA39MVP8</accession>
<name>A0AA39MVP8_9AGAR</name>
<sequence>MEKSNGKWPETAEFGSKDCWSQDLKFDLLVGGFLSLSSVSKKTVMSCIRRQQRLLLMVWHHIQIVGWPEGVKFKSPSDISSTEDLHALYNALSKWEIEEFKKELAQREKKKTWKICKDKSMKQRCNVNGEDDGEDNSEDSN</sequence>
<organism evidence="1 2">
    <name type="scientific">Armillaria borealis</name>
    <dbReference type="NCBI Taxonomy" id="47425"/>
    <lineage>
        <taxon>Eukaryota</taxon>
        <taxon>Fungi</taxon>
        <taxon>Dikarya</taxon>
        <taxon>Basidiomycota</taxon>
        <taxon>Agaricomycotina</taxon>
        <taxon>Agaricomycetes</taxon>
        <taxon>Agaricomycetidae</taxon>
        <taxon>Agaricales</taxon>
        <taxon>Marasmiineae</taxon>
        <taxon>Physalacriaceae</taxon>
        <taxon>Armillaria</taxon>
    </lineage>
</organism>
<protein>
    <submittedName>
        <fullName evidence="1">Uncharacterized protein</fullName>
    </submittedName>
</protein>
<dbReference type="AlphaFoldDB" id="A0AA39MVP8"/>
<dbReference type="EMBL" id="JAUEPT010000010">
    <property type="protein sequence ID" value="KAK0447948.1"/>
    <property type="molecule type" value="Genomic_DNA"/>
</dbReference>
<evidence type="ECO:0000313" key="2">
    <source>
        <dbReference type="Proteomes" id="UP001175226"/>
    </source>
</evidence>
<evidence type="ECO:0000313" key="1">
    <source>
        <dbReference type="EMBL" id="KAK0447948.1"/>
    </source>
</evidence>
<comment type="caution">
    <text evidence="1">The sequence shown here is derived from an EMBL/GenBank/DDBJ whole genome shotgun (WGS) entry which is preliminary data.</text>
</comment>
<proteinExistence type="predicted"/>
<gene>
    <name evidence="1" type="ORF">EV421DRAFT_1733122</name>
</gene>
<keyword evidence="2" id="KW-1185">Reference proteome</keyword>
<dbReference type="Proteomes" id="UP001175226">
    <property type="component" value="Unassembled WGS sequence"/>
</dbReference>
<reference evidence="1" key="1">
    <citation type="submission" date="2023-06" db="EMBL/GenBank/DDBJ databases">
        <authorList>
            <consortium name="Lawrence Berkeley National Laboratory"/>
            <person name="Ahrendt S."/>
            <person name="Sahu N."/>
            <person name="Indic B."/>
            <person name="Wong-Bajracharya J."/>
            <person name="Merenyi Z."/>
            <person name="Ke H.-M."/>
            <person name="Monk M."/>
            <person name="Kocsube S."/>
            <person name="Drula E."/>
            <person name="Lipzen A."/>
            <person name="Balint B."/>
            <person name="Henrissat B."/>
            <person name="Andreopoulos B."/>
            <person name="Martin F.M."/>
            <person name="Harder C.B."/>
            <person name="Rigling D."/>
            <person name="Ford K.L."/>
            <person name="Foster G.D."/>
            <person name="Pangilinan J."/>
            <person name="Papanicolaou A."/>
            <person name="Barry K."/>
            <person name="LaButti K."/>
            <person name="Viragh M."/>
            <person name="Koriabine M."/>
            <person name="Yan M."/>
            <person name="Riley R."/>
            <person name="Champramary S."/>
            <person name="Plett K.L."/>
            <person name="Tsai I.J."/>
            <person name="Slot J."/>
            <person name="Sipos G."/>
            <person name="Plett J."/>
            <person name="Nagy L.G."/>
            <person name="Grigoriev I.V."/>
        </authorList>
    </citation>
    <scope>NUCLEOTIDE SEQUENCE</scope>
    <source>
        <strain evidence="1">FPL87.14</strain>
    </source>
</reference>